<gene>
    <name evidence="1" type="ORF">DY926_15045</name>
</gene>
<protein>
    <recommendedName>
        <fullName evidence="3">Phage late control D family protein</fullName>
    </recommendedName>
</protein>
<dbReference type="Proteomes" id="UP000262371">
    <property type="component" value="Unassembled WGS sequence"/>
</dbReference>
<evidence type="ECO:0008006" key="3">
    <source>
        <dbReference type="Google" id="ProtNLM"/>
    </source>
</evidence>
<accession>A0A371YWU6</accession>
<dbReference type="EMBL" id="QUWV01000164">
    <property type="protein sequence ID" value="RFD18693.1"/>
    <property type="molecule type" value="Genomic_DNA"/>
</dbReference>
<reference evidence="1 2" key="1">
    <citation type="submission" date="2018-08" db="EMBL/GenBank/DDBJ databases">
        <title>Komagataeibacter sp. AV 382.</title>
        <authorList>
            <person name="Skraban J."/>
            <person name="Trcek J."/>
        </authorList>
    </citation>
    <scope>NUCLEOTIDE SEQUENCE [LARGE SCALE GENOMIC DNA]</scope>
    <source>
        <strain evidence="1 2">AV 382</strain>
    </source>
</reference>
<proteinExistence type="predicted"/>
<evidence type="ECO:0000313" key="2">
    <source>
        <dbReference type="Proteomes" id="UP000262371"/>
    </source>
</evidence>
<dbReference type="AlphaFoldDB" id="A0A371YWU6"/>
<dbReference type="OrthoDB" id="7280432at2"/>
<dbReference type="SUPFAM" id="SSF69279">
    <property type="entry name" value="Phage tail proteins"/>
    <property type="match status" value="1"/>
</dbReference>
<organism evidence="1 2">
    <name type="scientific">Komagataeibacter melaceti</name>
    <dbReference type="NCBI Taxonomy" id="2766577"/>
    <lineage>
        <taxon>Bacteria</taxon>
        <taxon>Pseudomonadati</taxon>
        <taxon>Pseudomonadota</taxon>
        <taxon>Alphaproteobacteria</taxon>
        <taxon>Acetobacterales</taxon>
        <taxon>Acetobacteraceae</taxon>
        <taxon>Komagataeibacter</taxon>
    </lineage>
</organism>
<comment type="caution">
    <text evidence="1">The sequence shown here is derived from an EMBL/GenBank/DDBJ whole genome shotgun (WGS) entry which is preliminary data.</text>
</comment>
<keyword evidence="2" id="KW-1185">Reference proteome</keyword>
<evidence type="ECO:0000313" key="1">
    <source>
        <dbReference type="EMBL" id="RFD18693.1"/>
    </source>
</evidence>
<sequence>MSETITVTARRKQAIWRMPRARLLVNGAEHPETGLEEFTLTRTRYSRADTLDLTLALDRTQIPANGLWFDLPASKNGKALPDIDVTLQMRDEAQAGAQWTTMFSGIVDHVELSPAETAVHIQCRDYLAKLLDMRVLSGWMNMTGADVVKAMITDAGLTPDVTMKDGMVGQFWQVEHKRKSASSHSRFQTAFDLASYLANMTGCDLYADGKTIVCAPYPTAIQSNTHTLTYENAGPLAPIKMGASGLRFTRDYQIAKGVVVHVTSWDSRQRNRVEYYWSAEGGSTKKAESTGNLHSFTLPGARLDLLQQYAQQKYNEIVAHERVISGQIPGRITLAPRQFMQITGTGTTWDGTLDVDAVTSQFSWSGGFTQQITLRTRDVTKDEATDA</sequence>
<name>A0A371YWU6_9PROT</name>
<dbReference type="RefSeq" id="WP_116704106.1">
    <property type="nucleotide sequence ID" value="NZ_QUWV01000164.1"/>
</dbReference>